<dbReference type="FunFam" id="3.40.640.10:FF:000004">
    <property type="entry name" value="Acetylornithine aminotransferase"/>
    <property type="match status" value="1"/>
</dbReference>
<sequence>MSEPVNEPSSIKDRYSAALMNTFGPPRLALVRGEGAHVWDEDGREYVDLFGGIAVNALGHAHPALVDAVAGQLRTLGHVSNFFTSGPQVELAERLLALLGASGRVFFTNSGTEANEAAFKMTRRTGRTRLVAMEGAFHGRTMGALALTAKAAYREPFEPLPGEVTFVPYGDAAALAAAVDDTTAAVVVEPIQGEAGVVVPPEGFLAAAREITSAHGALLWVDEVQTGVGRTGDWFAHARDGVVPDIVTLAKGLGGGVPIGAAIAVGAASTLLQPGNHGTTFGGNPVACAAALAVLDTIEKESLLAAAVERGDQLTRILLAEQEVTDVEGRGLLLGAQLADERAAQVVARAQERGFLLNNTGPARLRFAPPLTVPADDLAAFGAVWAEILEADA</sequence>
<comment type="subunit">
    <text evidence="5">Homodimer.</text>
</comment>
<feature type="binding site" evidence="5">
    <location>
        <position position="140"/>
    </location>
    <ligand>
        <name>N(2)-acetyl-L-ornithine</name>
        <dbReference type="ChEBI" id="CHEBI:57805"/>
    </ligand>
</feature>
<dbReference type="EC" id="2.6.1.11" evidence="5"/>
<dbReference type="Gene3D" id="3.40.640.10">
    <property type="entry name" value="Type I PLP-dependent aspartate aminotransferase-like (Major domain)"/>
    <property type="match status" value="1"/>
</dbReference>
<keyword evidence="5" id="KW-0963">Cytoplasm</keyword>
<comment type="pathway">
    <text evidence="5">Amino-acid biosynthesis; L-arginine biosynthesis; N(2)-acetyl-L-ornithine from L-glutamate: step 4/4.</text>
</comment>
<dbReference type="Pfam" id="PF00202">
    <property type="entry name" value="Aminotran_3"/>
    <property type="match status" value="1"/>
</dbReference>
<keyword evidence="7" id="KW-1185">Reference proteome</keyword>
<dbReference type="GO" id="GO:0003992">
    <property type="term" value="F:N2-acetyl-L-ornithine:2-oxoglutarate 5-aminotransferase activity"/>
    <property type="evidence" value="ECO:0007669"/>
    <property type="project" value="UniProtKB-UniRule"/>
</dbReference>
<dbReference type="UniPathway" id="UPA00068">
    <property type="reaction ID" value="UER00109"/>
</dbReference>
<evidence type="ECO:0000256" key="1">
    <source>
        <dbReference type="ARBA" id="ARBA00022576"/>
    </source>
</evidence>
<dbReference type="InterPro" id="IPR015422">
    <property type="entry name" value="PyrdxlP-dep_Trfase_small"/>
</dbReference>
<proteinExistence type="inferred from homology"/>
<evidence type="ECO:0000256" key="3">
    <source>
        <dbReference type="ARBA" id="ARBA00022679"/>
    </source>
</evidence>
<dbReference type="PIRSF" id="PIRSF000521">
    <property type="entry name" value="Transaminase_4ab_Lys_Orn"/>
    <property type="match status" value="1"/>
</dbReference>
<reference evidence="6 7" key="1">
    <citation type="submission" date="2018-11" db="EMBL/GenBank/DDBJ databases">
        <authorList>
            <person name="Li F."/>
        </authorList>
    </citation>
    <scope>NUCLEOTIDE SEQUENCE [LARGE SCALE GENOMIC DNA]</scope>
    <source>
        <strain evidence="6 7">Gsoil 818</strain>
    </source>
</reference>
<comment type="similarity">
    <text evidence="5">Belongs to the class-III pyridoxal-phosphate-dependent aminotransferase family. ArgD subfamily.</text>
</comment>
<organism evidence="6 7">
    <name type="scientific">Nocardioides pocheonensis</name>
    <dbReference type="NCBI Taxonomy" id="661485"/>
    <lineage>
        <taxon>Bacteria</taxon>
        <taxon>Bacillati</taxon>
        <taxon>Actinomycetota</taxon>
        <taxon>Actinomycetes</taxon>
        <taxon>Propionibacteriales</taxon>
        <taxon>Nocardioidaceae</taxon>
        <taxon>Nocardioides</taxon>
    </lineage>
</organism>
<dbReference type="InterPro" id="IPR015424">
    <property type="entry name" value="PyrdxlP-dep_Trfase"/>
</dbReference>
<dbReference type="InterPro" id="IPR050103">
    <property type="entry name" value="Class-III_PLP-dep_AT"/>
</dbReference>
<name>A0A3N0GG06_9ACTN</name>
<feature type="binding site" evidence="5">
    <location>
        <begin position="222"/>
        <end position="225"/>
    </location>
    <ligand>
        <name>pyridoxal 5'-phosphate</name>
        <dbReference type="ChEBI" id="CHEBI:597326"/>
    </ligand>
</feature>
<feature type="binding site" evidence="5">
    <location>
        <begin position="111"/>
        <end position="112"/>
    </location>
    <ligand>
        <name>pyridoxal 5'-phosphate</name>
        <dbReference type="ChEBI" id="CHEBI:597326"/>
    </ligand>
</feature>
<dbReference type="InterPro" id="IPR049704">
    <property type="entry name" value="Aminotrans_3_PPA_site"/>
</dbReference>
<dbReference type="RefSeq" id="WP_123225305.1">
    <property type="nucleotide sequence ID" value="NZ_RJSF01000049.1"/>
</dbReference>
<dbReference type="GO" id="GO:0006526">
    <property type="term" value="P:L-arginine biosynthetic process"/>
    <property type="evidence" value="ECO:0007669"/>
    <property type="project" value="UniProtKB-UniRule"/>
</dbReference>
<keyword evidence="2 5" id="KW-0028">Amino-acid biosynthesis</keyword>
<feature type="binding site" evidence="5">
    <location>
        <position position="137"/>
    </location>
    <ligand>
        <name>pyridoxal 5'-phosphate</name>
        <dbReference type="ChEBI" id="CHEBI:597326"/>
    </ligand>
</feature>
<comment type="catalytic activity">
    <reaction evidence="5">
        <text>N(2)-acetyl-L-ornithine + 2-oxoglutarate = N-acetyl-L-glutamate 5-semialdehyde + L-glutamate</text>
        <dbReference type="Rhea" id="RHEA:18049"/>
        <dbReference type="ChEBI" id="CHEBI:16810"/>
        <dbReference type="ChEBI" id="CHEBI:29123"/>
        <dbReference type="ChEBI" id="CHEBI:29985"/>
        <dbReference type="ChEBI" id="CHEBI:57805"/>
        <dbReference type="EC" id="2.6.1.11"/>
    </reaction>
</comment>
<comment type="miscellaneous">
    <text evidence="5">May also have succinyldiaminopimelate aminotransferase activity, thus carrying out the corresponding step in lysine biosynthesis.</text>
</comment>
<dbReference type="InterPro" id="IPR005814">
    <property type="entry name" value="Aminotrans_3"/>
</dbReference>
<dbReference type="GO" id="GO:0030170">
    <property type="term" value="F:pyridoxal phosphate binding"/>
    <property type="evidence" value="ECO:0007669"/>
    <property type="project" value="InterPro"/>
</dbReference>
<keyword evidence="3 5" id="KW-0808">Transferase</keyword>
<comment type="cofactor">
    <cofactor evidence="5">
        <name>pyridoxal 5'-phosphate</name>
        <dbReference type="ChEBI" id="CHEBI:597326"/>
    </cofactor>
    <text evidence="5">Binds 1 pyridoxal phosphate per subunit.</text>
</comment>
<dbReference type="Proteomes" id="UP000279994">
    <property type="component" value="Unassembled WGS sequence"/>
</dbReference>
<dbReference type="NCBIfam" id="TIGR00707">
    <property type="entry name" value="argD"/>
    <property type="match status" value="1"/>
</dbReference>
<dbReference type="PANTHER" id="PTHR11986">
    <property type="entry name" value="AMINOTRANSFERASE CLASS III"/>
    <property type="match status" value="1"/>
</dbReference>
<feature type="modified residue" description="N6-(pyridoxal phosphate)lysine" evidence="5">
    <location>
        <position position="251"/>
    </location>
</feature>
<dbReference type="SUPFAM" id="SSF53383">
    <property type="entry name" value="PLP-dependent transferases"/>
    <property type="match status" value="1"/>
</dbReference>
<dbReference type="GO" id="GO:0005737">
    <property type="term" value="C:cytoplasm"/>
    <property type="evidence" value="ECO:0007669"/>
    <property type="project" value="UniProtKB-SubCell"/>
</dbReference>
<dbReference type="NCBIfam" id="NF002874">
    <property type="entry name" value="PRK03244.1"/>
    <property type="match status" value="1"/>
</dbReference>
<dbReference type="EMBL" id="RJSF01000049">
    <property type="protein sequence ID" value="RNM11068.1"/>
    <property type="molecule type" value="Genomic_DNA"/>
</dbReference>
<dbReference type="CDD" id="cd00610">
    <property type="entry name" value="OAT_like"/>
    <property type="match status" value="1"/>
</dbReference>
<gene>
    <name evidence="5" type="primary">argD</name>
    <name evidence="6" type="ORF">EFL26_23195</name>
</gene>
<protein>
    <recommendedName>
        <fullName evidence="5">Acetylornithine aminotransferase</fullName>
        <shortName evidence="5">ACOAT</shortName>
        <ecNumber evidence="5">2.6.1.11</ecNumber>
    </recommendedName>
</protein>
<dbReference type="OrthoDB" id="4510254at2"/>
<comment type="caution">
    <text evidence="6">The sequence shown here is derived from an EMBL/GenBank/DDBJ whole genome shotgun (WGS) entry which is preliminary data.</text>
</comment>
<evidence type="ECO:0000256" key="4">
    <source>
        <dbReference type="ARBA" id="ARBA00022898"/>
    </source>
</evidence>
<evidence type="ECO:0000313" key="7">
    <source>
        <dbReference type="Proteomes" id="UP000279994"/>
    </source>
</evidence>
<evidence type="ECO:0000313" key="6">
    <source>
        <dbReference type="EMBL" id="RNM11068.1"/>
    </source>
</evidence>
<keyword evidence="4 5" id="KW-0663">Pyridoxal phosphate</keyword>
<dbReference type="PROSITE" id="PS00600">
    <property type="entry name" value="AA_TRANSFER_CLASS_3"/>
    <property type="match status" value="1"/>
</dbReference>
<keyword evidence="1 5" id="KW-0032">Aminotransferase</keyword>
<evidence type="ECO:0000256" key="2">
    <source>
        <dbReference type="ARBA" id="ARBA00022605"/>
    </source>
</evidence>
<keyword evidence="5" id="KW-0055">Arginine biosynthesis</keyword>
<dbReference type="PANTHER" id="PTHR11986:SF79">
    <property type="entry name" value="ACETYLORNITHINE AMINOTRANSFERASE, MITOCHONDRIAL"/>
    <property type="match status" value="1"/>
</dbReference>
<evidence type="ECO:0000256" key="5">
    <source>
        <dbReference type="HAMAP-Rule" id="MF_01107"/>
    </source>
</evidence>
<dbReference type="GO" id="GO:0042802">
    <property type="term" value="F:identical protein binding"/>
    <property type="evidence" value="ECO:0007669"/>
    <property type="project" value="TreeGrafter"/>
</dbReference>
<dbReference type="Gene3D" id="3.90.1150.10">
    <property type="entry name" value="Aspartate Aminotransferase, domain 1"/>
    <property type="match status" value="1"/>
</dbReference>
<dbReference type="AlphaFoldDB" id="A0A3N0GG06"/>
<dbReference type="InterPro" id="IPR004636">
    <property type="entry name" value="AcOrn/SuccOrn_fam"/>
</dbReference>
<feature type="binding site" evidence="5">
    <location>
        <position position="279"/>
    </location>
    <ligand>
        <name>N(2)-acetyl-L-ornithine</name>
        <dbReference type="ChEBI" id="CHEBI:57805"/>
    </ligand>
</feature>
<dbReference type="HAMAP" id="MF_01107">
    <property type="entry name" value="ArgD_aminotrans_3"/>
    <property type="match status" value="1"/>
</dbReference>
<feature type="binding site" evidence="5">
    <location>
        <position position="280"/>
    </location>
    <ligand>
        <name>pyridoxal 5'-phosphate</name>
        <dbReference type="ChEBI" id="CHEBI:597326"/>
    </ligand>
</feature>
<accession>A0A3N0GG06</accession>
<dbReference type="InterPro" id="IPR015421">
    <property type="entry name" value="PyrdxlP-dep_Trfase_major"/>
</dbReference>
<comment type="subcellular location">
    <subcellularLocation>
        <location evidence="5">Cytoplasm</location>
    </subcellularLocation>
</comment>